<dbReference type="Pfam" id="PF01513">
    <property type="entry name" value="NAD_kinase"/>
    <property type="match status" value="1"/>
</dbReference>
<evidence type="ECO:0000256" key="7">
    <source>
        <dbReference type="SAM" id="MobiDB-lite"/>
    </source>
</evidence>
<evidence type="ECO:0000256" key="1">
    <source>
        <dbReference type="ARBA" id="ARBA00010995"/>
    </source>
</evidence>
<evidence type="ECO:0000256" key="4">
    <source>
        <dbReference type="ARBA" id="ARBA00022777"/>
    </source>
</evidence>
<sequence>MYVDVHFREAGVESRVVQRSDYNEEALQWADAIMTAGGDGTFLLAASRIHQKDKPVIGINTDPQGSEGYMCLMRKLPKEHFRSALQRLLDGDFDWLYRQRIRITLSGDAQNGVGDSIDLHDRQLNQEPSTTRWLDAYSTPSSSVHRTPQHRSPRCSDAEASLNAVKKSKKRPRSPSERVTVQLPVLALNEVFIGESLSSRVSYYEIQIDDGKMVKQKSSGIAMCTGTGSTSWYFNINKLTEQCVSELLRIVSDRCEVSLPVDDKKVVSDICTTFNQQLIFSPDLRRMAFTVRDPIFNATFPPITPRGFAEKIVVKSRGYDAHLVVDGGVSYRFNDGAEASLEVHEEDALQTVIFRMLTSVILFLFYSTISSALQGKEISENVIGYLGIPYAKPPLKDRRFKDSEAVLHDETGSYTTWPAGCPGMSTDGKAEDCLYLSLLQAKNTAKKTNTLLIFSNEKLSEKKLTELVSPSLNVAVAGVRTGVLGSLGNASYGVSDVISAVKLLKDNADVLNIGEVTVWAESFEAEAVASALSMAAVDRAILVNGNAKTRTVGRGRFPARIEYKIAADLQCDLPSASQSMDCLRTKSLPDLYAAVNKASAAFHPFGSPFRAVPSNQPSIPTILGVFKQLPKEYPNDSSFDENYTYTDFKRALAGLLPDSLYRNAPLLRKLVLHQYVYTQGDKKNTYLLFEQMRKALLDRDFIAPTQKLVEELKSNKAAVYLFEFGIDNPPKSCLEDGGWEDIKPFCDKMFQYFTRFAVKGQPTKNSCEPTNPTWPAMGSSKRDYHVILKADGTIEWDSNFHLASTQLWNHLNGKYVFEEKWLLSSGYLPALDQLELKGRRDAIFKEETQLLPTELEDDEQDWHRRAANIGGFDFSEDDALNDLPFHAEL</sequence>
<evidence type="ECO:0000259" key="8">
    <source>
        <dbReference type="Pfam" id="PF00135"/>
    </source>
</evidence>
<keyword evidence="6" id="KW-0520">NAD</keyword>
<dbReference type="InterPro" id="IPR017437">
    <property type="entry name" value="ATP-NAD_kinase_PpnK-typ_C"/>
</dbReference>
<dbReference type="InterPro" id="IPR016064">
    <property type="entry name" value="NAD/diacylglycerol_kinase_sf"/>
</dbReference>
<dbReference type="Gene3D" id="2.60.200.30">
    <property type="entry name" value="Probable inorganic polyphosphate/atp-NAD kinase, domain 2"/>
    <property type="match status" value="1"/>
</dbReference>
<dbReference type="InterPro" id="IPR017438">
    <property type="entry name" value="ATP-NAD_kinase_N"/>
</dbReference>
<organism evidence="9 10">
    <name type="scientific">Ancylostoma ceylanicum</name>
    <dbReference type="NCBI Taxonomy" id="53326"/>
    <lineage>
        <taxon>Eukaryota</taxon>
        <taxon>Metazoa</taxon>
        <taxon>Ecdysozoa</taxon>
        <taxon>Nematoda</taxon>
        <taxon>Chromadorea</taxon>
        <taxon>Rhabditida</taxon>
        <taxon>Rhabditina</taxon>
        <taxon>Rhabditomorpha</taxon>
        <taxon>Strongyloidea</taxon>
        <taxon>Ancylostomatidae</taxon>
        <taxon>Ancylostomatinae</taxon>
        <taxon>Ancylostoma</taxon>
    </lineage>
</organism>
<dbReference type="PANTHER" id="PTHR13158">
    <property type="match status" value="1"/>
</dbReference>
<dbReference type="Gene3D" id="3.40.50.1820">
    <property type="entry name" value="alpha/beta hydrolase"/>
    <property type="match status" value="1"/>
</dbReference>
<dbReference type="PANTHER" id="PTHR13158:SF5">
    <property type="entry name" value="NAD KINASE 2, MITOCHONDRIAL"/>
    <property type="match status" value="1"/>
</dbReference>
<name>A0A016TZK3_9BILA</name>
<evidence type="ECO:0000256" key="2">
    <source>
        <dbReference type="ARBA" id="ARBA00012120"/>
    </source>
</evidence>
<dbReference type="GO" id="GO:0003951">
    <property type="term" value="F:NAD+ kinase activity"/>
    <property type="evidence" value="ECO:0007669"/>
    <property type="project" value="UniProtKB-EC"/>
</dbReference>
<dbReference type="Gene3D" id="3.40.50.10330">
    <property type="entry name" value="Probable inorganic polyphosphate/atp-NAD kinase, domain 1"/>
    <property type="match status" value="1"/>
</dbReference>
<evidence type="ECO:0000256" key="5">
    <source>
        <dbReference type="ARBA" id="ARBA00022857"/>
    </source>
</evidence>
<evidence type="ECO:0000313" key="9">
    <source>
        <dbReference type="EMBL" id="EYC08484.1"/>
    </source>
</evidence>
<feature type="domain" description="Carboxylesterase type B" evidence="8">
    <location>
        <begin position="374"/>
        <end position="787"/>
    </location>
</feature>
<dbReference type="InterPro" id="IPR002018">
    <property type="entry name" value="CarbesteraseB"/>
</dbReference>
<comment type="similarity">
    <text evidence="1">Belongs to the NAD kinase family.</text>
</comment>
<gene>
    <name evidence="9" type="primary">Acey_s0065.g3577</name>
    <name evidence="9" type="synonym">Acey-Y17G7B.10</name>
    <name evidence="9" type="ORF">Y032_0065g3577</name>
</gene>
<protein>
    <recommendedName>
        <fullName evidence="2">NAD(+) kinase</fullName>
        <ecNumber evidence="2">2.7.1.23</ecNumber>
    </recommendedName>
</protein>
<dbReference type="EC" id="2.7.1.23" evidence="2"/>
<dbReference type="Proteomes" id="UP000024635">
    <property type="component" value="Unassembled WGS sequence"/>
</dbReference>
<dbReference type="STRING" id="53326.A0A016TZK3"/>
<feature type="region of interest" description="Disordered" evidence="7">
    <location>
        <begin position="136"/>
        <end position="176"/>
    </location>
</feature>
<accession>A0A016TZK3</accession>
<dbReference type="InterPro" id="IPR029058">
    <property type="entry name" value="AB_hydrolase_fold"/>
</dbReference>
<dbReference type="Pfam" id="PF00135">
    <property type="entry name" value="COesterase"/>
    <property type="match status" value="1"/>
</dbReference>
<dbReference type="GO" id="GO:0006741">
    <property type="term" value="P:NADP+ biosynthetic process"/>
    <property type="evidence" value="ECO:0007669"/>
    <property type="project" value="InterPro"/>
</dbReference>
<feature type="compositionally biased region" description="Polar residues" evidence="7">
    <location>
        <begin position="136"/>
        <end position="146"/>
    </location>
</feature>
<dbReference type="SUPFAM" id="SSF53474">
    <property type="entry name" value="alpha/beta-Hydrolases"/>
    <property type="match status" value="1"/>
</dbReference>
<comment type="caution">
    <text evidence="9">The sequence shown here is derived from an EMBL/GenBank/DDBJ whole genome shotgun (WGS) entry which is preliminary data.</text>
</comment>
<dbReference type="SUPFAM" id="SSF111331">
    <property type="entry name" value="NAD kinase/diacylglycerol kinase-like"/>
    <property type="match status" value="1"/>
</dbReference>
<dbReference type="GO" id="GO:0005739">
    <property type="term" value="C:mitochondrion"/>
    <property type="evidence" value="ECO:0007669"/>
    <property type="project" value="TreeGrafter"/>
</dbReference>
<dbReference type="AlphaFoldDB" id="A0A016TZK3"/>
<evidence type="ECO:0000256" key="6">
    <source>
        <dbReference type="ARBA" id="ARBA00023027"/>
    </source>
</evidence>
<keyword evidence="10" id="KW-1185">Reference proteome</keyword>
<dbReference type="OrthoDB" id="5856135at2759"/>
<dbReference type="InterPro" id="IPR002504">
    <property type="entry name" value="NADK"/>
</dbReference>
<reference evidence="10" key="1">
    <citation type="journal article" date="2015" name="Nat. Genet.">
        <title>The genome and transcriptome of the zoonotic hookworm Ancylostoma ceylanicum identify infection-specific gene families.</title>
        <authorList>
            <person name="Schwarz E.M."/>
            <person name="Hu Y."/>
            <person name="Antoshechkin I."/>
            <person name="Miller M.M."/>
            <person name="Sternberg P.W."/>
            <person name="Aroian R.V."/>
        </authorList>
    </citation>
    <scope>NUCLEOTIDE SEQUENCE</scope>
    <source>
        <strain evidence="10">HY135</strain>
    </source>
</reference>
<evidence type="ECO:0000256" key="3">
    <source>
        <dbReference type="ARBA" id="ARBA00022679"/>
    </source>
</evidence>
<keyword evidence="3" id="KW-0808">Transferase</keyword>
<dbReference type="GO" id="GO:0019674">
    <property type="term" value="P:NAD+ metabolic process"/>
    <property type="evidence" value="ECO:0007669"/>
    <property type="project" value="InterPro"/>
</dbReference>
<proteinExistence type="inferred from homology"/>
<keyword evidence="5" id="KW-0521">NADP</keyword>
<dbReference type="EMBL" id="JARK01001401">
    <property type="protein sequence ID" value="EYC08484.1"/>
    <property type="molecule type" value="Genomic_DNA"/>
</dbReference>
<evidence type="ECO:0000313" key="10">
    <source>
        <dbReference type="Proteomes" id="UP000024635"/>
    </source>
</evidence>
<keyword evidence="4" id="KW-0418">Kinase</keyword>